<organism evidence="1 2">
    <name type="scientific">Tenebrio molitor</name>
    <name type="common">Yellow mealworm beetle</name>
    <dbReference type="NCBI Taxonomy" id="7067"/>
    <lineage>
        <taxon>Eukaryota</taxon>
        <taxon>Metazoa</taxon>
        <taxon>Ecdysozoa</taxon>
        <taxon>Arthropoda</taxon>
        <taxon>Hexapoda</taxon>
        <taxon>Insecta</taxon>
        <taxon>Pterygota</taxon>
        <taxon>Neoptera</taxon>
        <taxon>Endopterygota</taxon>
        <taxon>Coleoptera</taxon>
        <taxon>Polyphaga</taxon>
        <taxon>Cucujiformia</taxon>
        <taxon>Tenebrionidae</taxon>
        <taxon>Tenebrio</taxon>
    </lineage>
</organism>
<dbReference type="Proteomes" id="UP000719412">
    <property type="component" value="Unassembled WGS sequence"/>
</dbReference>
<accession>A0A8J6HMF4</accession>
<protein>
    <submittedName>
        <fullName evidence="1">Uncharacterized protein</fullName>
    </submittedName>
</protein>
<proteinExistence type="predicted"/>
<dbReference type="EMBL" id="JABDTM020018703">
    <property type="protein sequence ID" value="KAH0817876.1"/>
    <property type="molecule type" value="Genomic_DNA"/>
</dbReference>
<reference evidence="1" key="2">
    <citation type="submission" date="2021-08" db="EMBL/GenBank/DDBJ databases">
        <authorList>
            <person name="Eriksson T."/>
        </authorList>
    </citation>
    <scope>NUCLEOTIDE SEQUENCE</scope>
    <source>
        <strain evidence="1">Stoneville</strain>
        <tissue evidence="1">Whole head</tissue>
    </source>
</reference>
<keyword evidence="2" id="KW-1185">Reference proteome</keyword>
<dbReference type="AlphaFoldDB" id="A0A8J6HMF4"/>
<gene>
    <name evidence="1" type="ORF">GEV33_004916</name>
</gene>
<reference evidence="1" key="1">
    <citation type="journal article" date="2020" name="J Insects Food Feed">
        <title>The yellow mealworm (Tenebrio molitor) genome: a resource for the emerging insects as food and feed industry.</title>
        <authorList>
            <person name="Eriksson T."/>
            <person name="Andere A."/>
            <person name="Kelstrup H."/>
            <person name="Emery V."/>
            <person name="Picard C."/>
        </authorList>
    </citation>
    <scope>NUCLEOTIDE SEQUENCE</scope>
    <source>
        <strain evidence="1">Stoneville</strain>
        <tissue evidence="1">Whole head</tissue>
    </source>
</reference>
<evidence type="ECO:0000313" key="2">
    <source>
        <dbReference type="Proteomes" id="UP000719412"/>
    </source>
</evidence>
<sequence>MSISPRSSNSHHDNRTKVAVSVRTRITSRSRLKCVDKKEMYERNLCAFDYERCRTRSRSASCSENATHYGSCSNARLDSAASRRQRPPGGTASYIFMDALSPTGRTAFFRRSTATESFLSLPRRFVVCVFSFVASQNVETRLFRHESGRVSVRKRKKLHRVEIRQNGHYTLVVSRCTGNPTDTMPPI</sequence>
<name>A0A8J6HMF4_TENMO</name>
<evidence type="ECO:0000313" key="1">
    <source>
        <dbReference type="EMBL" id="KAH0817876.1"/>
    </source>
</evidence>
<comment type="caution">
    <text evidence="1">The sequence shown here is derived from an EMBL/GenBank/DDBJ whole genome shotgun (WGS) entry which is preliminary data.</text>
</comment>